<dbReference type="PANTHER" id="PTHR21521:SF0">
    <property type="entry name" value="AMUN, ISOFORM A"/>
    <property type="match status" value="1"/>
</dbReference>
<dbReference type="AlphaFoldDB" id="A0A7S2M6X0"/>
<accession>A0A7S2M6X0</accession>
<dbReference type="GO" id="GO:0003824">
    <property type="term" value="F:catalytic activity"/>
    <property type="evidence" value="ECO:0007669"/>
    <property type="project" value="InterPro"/>
</dbReference>
<dbReference type="PANTHER" id="PTHR21521">
    <property type="entry name" value="AMUN, ISOFORM A"/>
    <property type="match status" value="1"/>
</dbReference>
<protein>
    <recommendedName>
        <fullName evidence="2">HhH-GPD domain-containing protein</fullName>
    </recommendedName>
</protein>
<organism evidence="1">
    <name type="scientific">Skeletonema marinoi</name>
    <dbReference type="NCBI Taxonomy" id="267567"/>
    <lineage>
        <taxon>Eukaryota</taxon>
        <taxon>Sar</taxon>
        <taxon>Stramenopiles</taxon>
        <taxon>Ochrophyta</taxon>
        <taxon>Bacillariophyta</taxon>
        <taxon>Coscinodiscophyceae</taxon>
        <taxon>Thalassiosirophycidae</taxon>
        <taxon>Thalassiosirales</taxon>
        <taxon>Skeletonemataceae</taxon>
        <taxon>Skeletonema</taxon>
        <taxon>Skeletonema marinoi-dohrnii complex</taxon>
    </lineage>
</organism>
<gene>
    <name evidence="1" type="ORF">SMAR0320_LOCUS20991</name>
</gene>
<evidence type="ECO:0008006" key="2">
    <source>
        <dbReference type="Google" id="ProtNLM"/>
    </source>
</evidence>
<evidence type="ECO:0000313" key="1">
    <source>
        <dbReference type="EMBL" id="CAD9626826.1"/>
    </source>
</evidence>
<dbReference type="EMBL" id="HBGZ01029509">
    <property type="protein sequence ID" value="CAD9626826.1"/>
    <property type="molecule type" value="Transcribed_RNA"/>
</dbReference>
<dbReference type="GO" id="GO:0006281">
    <property type="term" value="P:DNA repair"/>
    <property type="evidence" value="ECO:0007669"/>
    <property type="project" value="InterPro"/>
</dbReference>
<reference evidence="1" key="1">
    <citation type="submission" date="2021-01" db="EMBL/GenBank/DDBJ databases">
        <authorList>
            <person name="Corre E."/>
            <person name="Pelletier E."/>
            <person name="Niang G."/>
            <person name="Scheremetjew M."/>
            <person name="Finn R."/>
            <person name="Kale V."/>
            <person name="Holt S."/>
            <person name="Cochrane G."/>
            <person name="Meng A."/>
            <person name="Brown T."/>
            <person name="Cohen L."/>
        </authorList>
    </citation>
    <scope>NUCLEOTIDE SEQUENCE</scope>
    <source>
        <strain evidence="1">SM1012Den-03</strain>
    </source>
</reference>
<proteinExistence type="predicted"/>
<sequence length="173" mass="18468">MTKDQLLNVIIPWKFGKGKPRNALKPLLQSNKKEDVTRASMLAFNFAESSLADNTNNEDGDVNHAQEAIKALCQLSGVGPATASAVLSAYCPQSFAFMDDEVIECLYEAKRGYTLKIYLAVNGRCVDIAEGLNGASGGSSGGWTPADVAKALWTVATMSARNDEVGLCKVFGD</sequence>
<dbReference type="InterPro" id="IPR011257">
    <property type="entry name" value="DNA_glycosylase"/>
</dbReference>
<name>A0A7S2M6X0_9STRA</name>
<dbReference type="SUPFAM" id="SSF48150">
    <property type="entry name" value="DNA-glycosylase"/>
    <property type="match status" value="1"/>
</dbReference>